<accession>A0A8H7KG28</accession>
<protein>
    <submittedName>
        <fullName evidence="1">Uncharacterized protein</fullName>
    </submittedName>
</protein>
<dbReference type="AlphaFoldDB" id="A0A8H7KG28"/>
<reference evidence="1 2" key="1">
    <citation type="journal article" name="Sci. Rep.">
        <title>Telomere-to-telomere assembled and centromere annotated genomes of the two main subspecies of the button mushroom Agaricus bisporus reveal especially polymorphic chromosome ends.</title>
        <authorList>
            <person name="Sonnenberg A.S.M."/>
            <person name="Sedaghat-Telgerd N."/>
            <person name="Lavrijssen B."/>
            <person name="Ohm R.A."/>
            <person name="Hendrickx P.M."/>
            <person name="Scholtmeijer K."/>
            <person name="Baars J.J.P."/>
            <person name="van Peer A."/>
        </authorList>
    </citation>
    <scope>NUCLEOTIDE SEQUENCE [LARGE SCALE GENOMIC DNA]</scope>
    <source>
        <strain evidence="1 2">H119_p4</strain>
    </source>
</reference>
<evidence type="ECO:0000313" key="2">
    <source>
        <dbReference type="Proteomes" id="UP000629468"/>
    </source>
</evidence>
<organism evidence="1 2">
    <name type="scientific">Agaricus bisporus var. burnettii</name>
    <dbReference type="NCBI Taxonomy" id="192524"/>
    <lineage>
        <taxon>Eukaryota</taxon>
        <taxon>Fungi</taxon>
        <taxon>Dikarya</taxon>
        <taxon>Basidiomycota</taxon>
        <taxon>Agaricomycotina</taxon>
        <taxon>Agaricomycetes</taxon>
        <taxon>Agaricomycetidae</taxon>
        <taxon>Agaricales</taxon>
        <taxon>Agaricineae</taxon>
        <taxon>Agaricaceae</taxon>
        <taxon>Agaricus</taxon>
    </lineage>
</organism>
<comment type="caution">
    <text evidence="1">The sequence shown here is derived from an EMBL/GenBank/DDBJ whole genome shotgun (WGS) entry which is preliminary data.</text>
</comment>
<name>A0A8H7KG28_AGABI</name>
<dbReference type="EMBL" id="JABXXO010000007">
    <property type="protein sequence ID" value="KAF7773170.1"/>
    <property type="molecule type" value="Genomic_DNA"/>
</dbReference>
<gene>
    <name evidence="1" type="ORF">Agabi119p4_5337</name>
</gene>
<sequence>MIVLNILLLEMYQRLGRGKAVHCMRITIIVPARSKAFGQTTERESMTVTLAQLDNIFSILQSRLHCHGHRKLSWLLARLSNTEKS</sequence>
<proteinExistence type="predicted"/>
<evidence type="ECO:0000313" key="1">
    <source>
        <dbReference type="EMBL" id="KAF7773170.1"/>
    </source>
</evidence>
<dbReference type="Proteomes" id="UP000629468">
    <property type="component" value="Unassembled WGS sequence"/>
</dbReference>